<dbReference type="GO" id="GO:0005615">
    <property type="term" value="C:extracellular space"/>
    <property type="evidence" value="ECO:0007669"/>
    <property type="project" value="TreeGrafter"/>
</dbReference>
<dbReference type="InterPro" id="IPR014716">
    <property type="entry name" value="Fibrinogen_a/b/g_C_1"/>
</dbReference>
<feature type="compositionally biased region" description="Low complexity" evidence="7">
    <location>
        <begin position="44"/>
        <end position="65"/>
    </location>
</feature>
<evidence type="ECO:0000256" key="5">
    <source>
        <dbReference type="ARBA" id="ARBA00022837"/>
    </source>
</evidence>
<keyword evidence="5" id="KW-0106">Calcium</keyword>
<name>A0A9X3IVR7_9BACT</name>
<reference evidence="9" key="1">
    <citation type="submission" date="2022-11" db="EMBL/GenBank/DDBJ databases">
        <title>Minimal conservation of predation-associated metabolite biosynthetic gene clusters underscores biosynthetic potential of Myxococcota including descriptions for ten novel species: Archangium lansinium sp. nov., Myxococcus landrumus sp. nov., Nannocystis bai.</title>
        <authorList>
            <person name="Ahearne A."/>
            <person name="Stevens C."/>
            <person name="Phillips K."/>
        </authorList>
    </citation>
    <scope>NUCLEOTIDE SEQUENCE</scope>
    <source>
        <strain evidence="9">Na p29</strain>
    </source>
</reference>
<dbReference type="EMBL" id="JAPNKE010000002">
    <property type="protein sequence ID" value="MCY1005155.1"/>
    <property type="molecule type" value="Genomic_DNA"/>
</dbReference>
<evidence type="ECO:0000256" key="3">
    <source>
        <dbReference type="ARBA" id="ARBA00022734"/>
    </source>
</evidence>
<sequence length="345" mass="36684">MRPGLLGAGLMVAVAGSTACLDRNPQFEEPLPTGSESDGATTKVDGTTTGVLSTTTSTTSAGTTVEPGTTTEHEDTHWPVTTTSTASTTTGMTFVMEMCGDGAVEGGEECEDLNTEADDGCIDCKVPRTCADVRQFAPLSDSGVYMVDVDGAGAYPPLPVYCDMQTAGGGWTVIERSPREEPIGTPLFVDSAVNSDLPEEPRFRIKKEPIELLLPQVAEMRIDCGGDDYLLTDAAAIFSGEGLPLCTRAKVVYKEARLKGYSLSDTELCTGFHGSAEGCWGAWHVDEYSQQDCSLPPYPWNFMVPITSDGADAFAVDPSAFDNGQTMPPIHDCHQPGAVRVVMLR</sequence>
<dbReference type="RefSeq" id="WP_267766790.1">
    <property type="nucleotide sequence ID" value="NZ_JAPNKE010000002.1"/>
</dbReference>
<organism evidence="9 10">
    <name type="scientific">Nannocystis pusilla</name>
    <dbReference type="NCBI Taxonomy" id="889268"/>
    <lineage>
        <taxon>Bacteria</taxon>
        <taxon>Pseudomonadati</taxon>
        <taxon>Myxococcota</taxon>
        <taxon>Polyangia</taxon>
        <taxon>Nannocystales</taxon>
        <taxon>Nannocystaceae</taxon>
        <taxon>Nannocystis</taxon>
    </lineage>
</organism>
<evidence type="ECO:0000313" key="9">
    <source>
        <dbReference type="EMBL" id="MCY1005155.1"/>
    </source>
</evidence>
<evidence type="ECO:0000256" key="1">
    <source>
        <dbReference type="ARBA" id="ARBA00022723"/>
    </source>
</evidence>
<dbReference type="GO" id="GO:0046872">
    <property type="term" value="F:metal ion binding"/>
    <property type="evidence" value="ECO:0007669"/>
    <property type="project" value="UniProtKB-KW"/>
</dbReference>
<evidence type="ECO:0000313" key="10">
    <source>
        <dbReference type="Proteomes" id="UP001150924"/>
    </source>
</evidence>
<keyword evidence="10" id="KW-1185">Reference proteome</keyword>
<dbReference type="NCBIfam" id="TIGR02232">
    <property type="entry name" value="myxo_disulf_rpt"/>
    <property type="match status" value="1"/>
</dbReference>
<dbReference type="Gene3D" id="3.90.215.10">
    <property type="entry name" value="Gamma Fibrinogen, chain A, domain 1"/>
    <property type="match status" value="1"/>
</dbReference>
<dbReference type="SUPFAM" id="SSF56496">
    <property type="entry name" value="Fibrinogen C-terminal domain-like"/>
    <property type="match status" value="1"/>
</dbReference>
<gene>
    <name evidence="9" type="ORF">OV079_06125</name>
</gene>
<keyword evidence="3" id="KW-0430">Lectin</keyword>
<proteinExistence type="predicted"/>
<dbReference type="InterPro" id="IPR036056">
    <property type="entry name" value="Fibrinogen-like_C"/>
</dbReference>
<protein>
    <submittedName>
        <fullName evidence="9">Fibrinogen-like YCDxxxxGGGW domain-containing protein</fullName>
    </submittedName>
</protein>
<evidence type="ECO:0000256" key="6">
    <source>
        <dbReference type="ARBA" id="ARBA00023157"/>
    </source>
</evidence>
<dbReference type="InterPro" id="IPR002181">
    <property type="entry name" value="Fibrinogen_a/b/g_C_dom"/>
</dbReference>
<keyword evidence="4" id="KW-0677">Repeat</keyword>
<dbReference type="PANTHER" id="PTHR16146:SF46">
    <property type="entry name" value="INTELECTIN-1A-RELATED"/>
    <property type="match status" value="1"/>
</dbReference>
<feature type="region of interest" description="Disordered" evidence="7">
    <location>
        <begin position="23"/>
        <end position="76"/>
    </location>
</feature>
<evidence type="ECO:0000256" key="2">
    <source>
        <dbReference type="ARBA" id="ARBA00022729"/>
    </source>
</evidence>
<keyword evidence="1" id="KW-0479">Metal-binding</keyword>
<keyword evidence="2" id="KW-0732">Signal</keyword>
<feature type="domain" description="Fibrinogen C-terminal" evidence="8">
    <location>
        <begin position="121"/>
        <end position="176"/>
    </location>
</feature>
<dbReference type="Proteomes" id="UP001150924">
    <property type="component" value="Unassembled WGS sequence"/>
</dbReference>
<dbReference type="InterPro" id="IPR011936">
    <property type="entry name" value="Myxo_disulph_rpt"/>
</dbReference>
<evidence type="ECO:0000256" key="7">
    <source>
        <dbReference type="SAM" id="MobiDB-lite"/>
    </source>
</evidence>
<comment type="caution">
    <text evidence="9">The sequence shown here is derived from an EMBL/GenBank/DDBJ whole genome shotgun (WGS) entry which is preliminary data.</text>
</comment>
<dbReference type="PANTHER" id="PTHR16146">
    <property type="entry name" value="INTELECTIN"/>
    <property type="match status" value="1"/>
</dbReference>
<accession>A0A9X3IVR7</accession>
<dbReference type="AlphaFoldDB" id="A0A9X3IVR7"/>
<dbReference type="PROSITE" id="PS51406">
    <property type="entry name" value="FIBRINOGEN_C_2"/>
    <property type="match status" value="1"/>
</dbReference>
<dbReference type="Pfam" id="PF00147">
    <property type="entry name" value="Fibrinogen_C"/>
    <property type="match status" value="1"/>
</dbReference>
<dbReference type="GO" id="GO:0070492">
    <property type="term" value="F:oligosaccharide binding"/>
    <property type="evidence" value="ECO:0007669"/>
    <property type="project" value="TreeGrafter"/>
</dbReference>
<keyword evidence="6" id="KW-1015">Disulfide bond</keyword>
<dbReference type="PROSITE" id="PS51257">
    <property type="entry name" value="PROKAR_LIPOPROTEIN"/>
    <property type="match status" value="1"/>
</dbReference>
<evidence type="ECO:0000256" key="4">
    <source>
        <dbReference type="ARBA" id="ARBA00022737"/>
    </source>
</evidence>
<dbReference type="NCBIfam" id="NF040941">
    <property type="entry name" value="GGGWT_bact"/>
    <property type="match status" value="1"/>
</dbReference>
<evidence type="ECO:0000259" key="8">
    <source>
        <dbReference type="PROSITE" id="PS51406"/>
    </source>
</evidence>